<sequence>MSRMASYGNVSWSWEGKGENRRESPQSAFADHFTSWGERAHALLRKDSWQMKQVQTDKHKDSRVGGGAQSEQPTGRPKLLRVLLLGLCLLWFVRQAKIKNLGLAIQQII</sequence>
<keyword evidence="3" id="KW-1185">Reference proteome</keyword>
<dbReference type="Proteomes" id="UP001285441">
    <property type="component" value="Unassembled WGS sequence"/>
</dbReference>
<comment type="caution">
    <text evidence="2">The sequence shown here is derived from an EMBL/GenBank/DDBJ whole genome shotgun (WGS) entry which is preliminary data.</text>
</comment>
<name>A0AAE0TVW1_9PEZI</name>
<feature type="region of interest" description="Disordered" evidence="1">
    <location>
        <begin position="1"/>
        <end position="28"/>
    </location>
</feature>
<dbReference type="AlphaFoldDB" id="A0AAE0TVW1"/>
<evidence type="ECO:0000256" key="1">
    <source>
        <dbReference type="SAM" id="MobiDB-lite"/>
    </source>
</evidence>
<organism evidence="2 3">
    <name type="scientific">Podospora didyma</name>
    <dbReference type="NCBI Taxonomy" id="330526"/>
    <lineage>
        <taxon>Eukaryota</taxon>
        <taxon>Fungi</taxon>
        <taxon>Dikarya</taxon>
        <taxon>Ascomycota</taxon>
        <taxon>Pezizomycotina</taxon>
        <taxon>Sordariomycetes</taxon>
        <taxon>Sordariomycetidae</taxon>
        <taxon>Sordariales</taxon>
        <taxon>Podosporaceae</taxon>
        <taxon>Podospora</taxon>
    </lineage>
</organism>
<evidence type="ECO:0000313" key="2">
    <source>
        <dbReference type="EMBL" id="KAK3381398.1"/>
    </source>
</evidence>
<reference evidence="2" key="1">
    <citation type="journal article" date="2023" name="Mol. Phylogenet. Evol.">
        <title>Genome-scale phylogeny and comparative genomics of the fungal order Sordariales.</title>
        <authorList>
            <person name="Hensen N."/>
            <person name="Bonometti L."/>
            <person name="Westerberg I."/>
            <person name="Brannstrom I.O."/>
            <person name="Guillou S."/>
            <person name="Cros-Aarteil S."/>
            <person name="Calhoun S."/>
            <person name="Haridas S."/>
            <person name="Kuo A."/>
            <person name="Mondo S."/>
            <person name="Pangilinan J."/>
            <person name="Riley R."/>
            <person name="LaButti K."/>
            <person name="Andreopoulos B."/>
            <person name="Lipzen A."/>
            <person name="Chen C."/>
            <person name="Yan M."/>
            <person name="Daum C."/>
            <person name="Ng V."/>
            <person name="Clum A."/>
            <person name="Steindorff A."/>
            <person name="Ohm R.A."/>
            <person name="Martin F."/>
            <person name="Silar P."/>
            <person name="Natvig D.O."/>
            <person name="Lalanne C."/>
            <person name="Gautier V."/>
            <person name="Ament-Velasquez S.L."/>
            <person name="Kruys A."/>
            <person name="Hutchinson M.I."/>
            <person name="Powell A.J."/>
            <person name="Barry K."/>
            <person name="Miller A.N."/>
            <person name="Grigoriev I.V."/>
            <person name="Debuchy R."/>
            <person name="Gladieux P."/>
            <person name="Hiltunen Thoren M."/>
            <person name="Johannesson H."/>
        </authorList>
    </citation>
    <scope>NUCLEOTIDE SEQUENCE</scope>
    <source>
        <strain evidence="2">CBS 232.78</strain>
    </source>
</reference>
<dbReference type="EMBL" id="JAULSW010000005">
    <property type="protein sequence ID" value="KAK3381398.1"/>
    <property type="molecule type" value="Genomic_DNA"/>
</dbReference>
<protein>
    <submittedName>
        <fullName evidence="2">Uncharacterized protein</fullName>
    </submittedName>
</protein>
<evidence type="ECO:0000313" key="3">
    <source>
        <dbReference type="Proteomes" id="UP001285441"/>
    </source>
</evidence>
<feature type="compositionally biased region" description="Basic and acidic residues" evidence="1">
    <location>
        <begin position="51"/>
        <end position="63"/>
    </location>
</feature>
<gene>
    <name evidence="2" type="ORF">B0H63DRAFT_450739</name>
</gene>
<reference evidence="2" key="2">
    <citation type="submission" date="2023-06" db="EMBL/GenBank/DDBJ databases">
        <authorList>
            <consortium name="Lawrence Berkeley National Laboratory"/>
            <person name="Haridas S."/>
            <person name="Hensen N."/>
            <person name="Bonometti L."/>
            <person name="Westerberg I."/>
            <person name="Brannstrom I.O."/>
            <person name="Guillou S."/>
            <person name="Cros-Aarteil S."/>
            <person name="Calhoun S."/>
            <person name="Kuo A."/>
            <person name="Mondo S."/>
            <person name="Pangilinan J."/>
            <person name="Riley R."/>
            <person name="LaButti K."/>
            <person name="Andreopoulos B."/>
            <person name="Lipzen A."/>
            <person name="Chen C."/>
            <person name="Yanf M."/>
            <person name="Daum C."/>
            <person name="Ng V."/>
            <person name="Clum A."/>
            <person name="Steindorff A."/>
            <person name="Ohm R."/>
            <person name="Martin F."/>
            <person name="Silar P."/>
            <person name="Natvig D."/>
            <person name="Lalanne C."/>
            <person name="Gautier V."/>
            <person name="Ament-velasquez S.L."/>
            <person name="Kruys A."/>
            <person name="Hutchinson M.I."/>
            <person name="Powell A.J."/>
            <person name="Barry K."/>
            <person name="Miller A.N."/>
            <person name="Grigoriev I.V."/>
            <person name="Debuchy R."/>
            <person name="Gladieux P."/>
            <person name="Thoren M.H."/>
            <person name="Johannesson H."/>
        </authorList>
    </citation>
    <scope>NUCLEOTIDE SEQUENCE</scope>
    <source>
        <strain evidence="2">CBS 232.78</strain>
    </source>
</reference>
<accession>A0AAE0TVW1</accession>
<feature type="region of interest" description="Disordered" evidence="1">
    <location>
        <begin position="51"/>
        <end position="74"/>
    </location>
</feature>
<proteinExistence type="predicted"/>